<keyword evidence="1" id="KW-0732">Signal</keyword>
<sequence length="942" mass="106519">MKRRTFLRNGSLLSGGLWLANSPLVAAFPPKKEDLYTLFQNPPAIYRPFVRWWWNGDKVNRDELIRELRLMKEAGIGGVEINPVKFPTRTDDMGTPSVRWLSNEWIDLLKATFDEAEKLGLTCDLIVGSGWPFGAEYLQGEERSQILTITTRKLEGPLEYEASLFDLCKEGDPAITSPYTGRQPEVMQLKLVPNPLSSVDQIQDLSSQIKSGKVVVNIPKGKHVLYALVKTHGFMEVINGAPGADGPVLNHYDAAAVKKYLNRMTDAIEGRLGPLKKHVRALFTDSMELEGANWSADLMAEFRKRRGYDLVPYLPFLLFKIGAMGNIWDFNYTAEMTGEFKDMIERMRYDFALTQTELLEERFVSYFTQWCREHGLQSRIQAYGRGYDPLEGSFKVDLPECETWIKYGLGKEMSGEDYRIGRAYTMANKYLSSAAHLKGKKYVSAEELTNTDMVFNDTLEILKIGGDQSTISGVTHPIFHGFNYSPPDAPFPGWVRYGTYFNEKNTWWPYFRHFTDYKARISAVLQQATMFADIAVLPPVPDTWSLYGNQNEPFPGLIHPNYQSLVWESIHQNGNACDYVSEGVIRDSVVKNGQLTYGPRAYHTLVLINIERTEPDTLKKIHAFVQAGGRVFCVETIPTKSLGWHNRQQRDAEVAAWVSKLQAFPDRFIRVPKPEKAFTPWFTGIQKQYGIQPYLKLSQPDPFVTQIRYQTADADLILLINSNMDKPVSLDLSFSDSITAKKTGWIWDAVTGERFRLPAQKTLSLDLGPADCRLFVFDKTSKGTDWKPLPLTGSGELRPGRWELEFRHIDGSVKKGALDSLVDLKDRPDWVSFAGSVLYRTEVDVTDPAKPLFLNLGKVYGVSELAVNGQPAGVQWYGRRVFPLAGKLKAGRNTLEIKVATSMGNYMKTLTDNAVAQYWTNTGRKNQPIQSMGILGPVTLYS</sequence>
<evidence type="ECO:0000313" key="3">
    <source>
        <dbReference type="Proteomes" id="UP000198901"/>
    </source>
</evidence>
<accession>A0A1G9IS08</accession>
<evidence type="ECO:0008006" key="4">
    <source>
        <dbReference type="Google" id="ProtNLM"/>
    </source>
</evidence>
<dbReference type="PANTHER" id="PTHR36848:SF2">
    <property type="entry name" value="SECRETED PROTEIN"/>
    <property type="match status" value="1"/>
</dbReference>
<feature type="signal peptide" evidence="1">
    <location>
        <begin position="1"/>
        <end position="27"/>
    </location>
</feature>
<dbReference type="OrthoDB" id="9761519at2"/>
<protein>
    <recommendedName>
        <fullName evidence="4">Alpha-L-rhamnosidase</fullName>
    </recommendedName>
</protein>
<dbReference type="EMBL" id="FNGS01000001">
    <property type="protein sequence ID" value="SDL27654.1"/>
    <property type="molecule type" value="Genomic_DNA"/>
</dbReference>
<reference evidence="2 3" key="1">
    <citation type="submission" date="2016-10" db="EMBL/GenBank/DDBJ databases">
        <authorList>
            <person name="de Groot N.N."/>
        </authorList>
    </citation>
    <scope>NUCLEOTIDE SEQUENCE [LARGE SCALE GENOMIC DNA]</scope>
    <source>
        <strain evidence="2 3">DSM 21668</strain>
    </source>
</reference>
<dbReference type="InterPro" id="IPR053161">
    <property type="entry name" value="Ulvan_degrading_GH"/>
</dbReference>
<evidence type="ECO:0000256" key="1">
    <source>
        <dbReference type="SAM" id="SignalP"/>
    </source>
</evidence>
<dbReference type="PANTHER" id="PTHR36848">
    <property type="entry name" value="DNA-BINDING PROTEIN (PUTATIVE SECRETED PROTEIN)-RELATED"/>
    <property type="match status" value="1"/>
</dbReference>
<proteinExistence type="predicted"/>
<feature type="chain" id="PRO_5011695917" description="Alpha-L-rhamnosidase" evidence="1">
    <location>
        <begin position="28"/>
        <end position="942"/>
    </location>
</feature>
<dbReference type="Gene3D" id="2.60.120.260">
    <property type="entry name" value="Galactose-binding domain-like"/>
    <property type="match status" value="1"/>
</dbReference>
<dbReference type="InterPro" id="IPR008979">
    <property type="entry name" value="Galactose-bd-like_sf"/>
</dbReference>
<gene>
    <name evidence="2" type="ORF">SAMN04488090_0587</name>
</gene>
<dbReference type="STRING" id="563176.SAMN04488090_0587"/>
<name>A0A1G9IS08_9BACT</name>
<dbReference type="AlphaFoldDB" id="A0A1G9IS08"/>
<dbReference type="SUPFAM" id="SSF49785">
    <property type="entry name" value="Galactose-binding domain-like"/>
    <property type="match status" value="1"/>
</dbReference>
<keyword evidence="3" id="KW-1185">Reference proteome</keyword>
<dbReference type="RefSeq" id="WP_093197470.1">
    <property type="nucleotide sequence ID" value="NZ_FNGS01000001.1"/>
</dbReference>
<evidence type="ECO:0000313" key="2">
    <source>
        <dbReference type="EMBL" id="SDL27654.1"/>
    </source>
</evidence>
<dbReference type="Proteomes" id="UP000198901">
    <property type="component" value="Unassembled WGS sequence"/>
</dbReference>
<organism evidence="2 3">
    <name type="scientific">Siphonobacter aquaeclarae</name>
    <dbReference type="NCBI Taxonomy" id="563176"/>
    <lineage>
        <taxon>Bacteria</taxon>
        <taxon>Pseudomonadati</taxon>
        <taxon>Bacteroidota</taxon>
        <taxon>Cytophagia</taxon>
        <taxon>Cytophagales</taxon>
        <taxon>Cytophagaceae</taxon>
        <taxon>Siphonobacter</taxon>
    </lineage>
</organism>
<dbReference type="Pfam" id="PF17132">
    <property type="entry name" value="Glyco_hydro_106"/>
    <property type="match status" value="2"/>
</dbReference>